<reference evidence="1" key="2">
    <citation type="submission" date="2021-08" db="EMBL/GenBank/DDBJ databases">
        <authorList>
            <person name="Tani A."/>
            <person name="Ola A."/>
            <person name="Ogura Y."/>
            <person name="Katsura K."/>
            <person name="Hayashi T."/>
        </authorList>
    </citation>
    <scope>NUCLEOTIDE SEQUENCE</scope>
    <source>
        <strain evidence="1">DSM 23632</strain>
    </source>
</reference>
<reference evidence="1" key="1">
    <citation type="journal article" date="2021" name="Front. Microbiol.">
        <title>Comprehensive Comparative Genomics and Phenotyping of Methylobacterium Species.</title>
        <authorList>
            <person name="Alessa O."/>
            <person name="Ogura Y."/>
            <person name="Fujitani Y."/>
            <person name="Takami H."/>
            <person name="Hayashi T."/>
            <person name="Sahin N."/>
            <person name="Tani A."/>
        </authorList>
    </citation>
    <scope>NUCLEOTIDE SEQUENCE</scope>
    <source>
        <strain evidence="1">DSM 23632</strain>
    </source>
</reference>
<comment type="caution">
    <text evidence="1">The sequence shown here is derived from an EMBL/GenBank/DDBJ whole genome shotgun (WGS) entry which is preliminary data.</text>
</comment>
<sequence>MARTFGVWAGNGCGAGRAPPVRPAHSEPIGRRRITGTWAMIRNWVQISPAIAS</sequence>
<name>A0ABQ4U458_9HYPH</name>
<gene>
    <name evidence="1" type="ORF">MPOCJGCO_4367</name>
</gene>
<evidence type="ECO:0000313" key="1">
    <source>
        <dbReference type="EMBL" id="GJE62236.1"/>
    </source>
</evidence>
<protein>
    <submittedName>
        <fullName evidence="1">Uncharacterized protein</fullName>
    </submittedName>
</protein>
<accession>A0ABQ4U458</accession>
<keyword evidence="2" id="KW-1185">Reference proteome</keyword>
<evidence type="ECO:0000313" key="2">
    <source>
        <dbReference type="Proteomes" id="UP001055057"/>
    </source>
</evidence>
<dbReference type="EMBL" id="BPRB01000295">
    <property type="protein sequence ID" value="GJE62236.1"/>
    <property type="molecule type" value="Genomic_DNA"/>
</dbReference>
<organism evidence="1 2">
    <name type="scientific">Methylobacterium trifolii</name>
    <dbReference type="NCBI Taxonomy" id="1003092"/>
    <lineage>
        <taxon>Bacteria</taxon>
        <taxon>Pseudomonadati</taxon>
        <taxon>Pseudomonadota</taxon>
        <taxon>Alphaproteobacteria</taxon>
        <taxon>Hyphomicrobiales</taxon>
        <taxon>Methylobacteriaceae</taxon>
        <taxon>Methylobacterium</taxon>
    </lineage>
</organism>
<dbReference type="Proteomes" id="UP001055057">
    <property type="component" value="Unassembled WGS sequence"/>
</dbReference>
<proteinExistence type="predicted"/>